<name>A0A347TB60_LIMRT</name>
<proteinExistence type="predicted"/>
<reference evidence="1 2" key="1">
    <citation type="submission" date="2019-11" db="EMBL/GenBank/DDBJ databases">
        <title>Draft genome sequence of 12 host-associated Lactobacillus reuteri rodent strains.</title>
        <authorList>
            <person name="Zhang S."/>
            <person name="Ozcam M."/>
            <person name="Van Pijkeren J.P."/>
        </authorList>
    </citation>
    <scope>NUCLEOTIDE SEQUENCE [LARGE SCALE GENOMIC DNA]</scope>
    <source>
        <strain evidence="1 2">Rat19</strain>
    </source>
</reference>
<sequence>MEVAFEAKDAFDWVDLVKELPVEDAKIDENGHYDSQRYSEFHD</sequence>
<accession>A0A347TB60</accession>
<dbReference type="AlphaFoldDB" id="A0A347TB60"/>
<dbReference type="Proteomes" id="UP000430985">
    <property type="component" value="Unassembled WGS sequence"/>
</dbReference>
<protein>
    <submittedName>
        <fullName evidence="1">AbrB family transcriptional regulator</fullName>
    </submittedName>
</protein>
<evidence type="ECO:0000313" key="2">
    <source>
        <dbReference type="Proteomes" id="UP000430985"/>
    </source>
</evidence>
<evidence type="ECO:0000313" key="1">
    <source>
        <dbReference type="EMBL" id="MRG69427.1"/>
    </source>
</evidence>
<comment type="caution">
    <text evidence="1">The sequence shown here is derived from an EMBL/GenBank/DDBJ whole genome shotgun (WGS) entry which is preliminary data.</text>
</comment>
<dbReference type="EMBL" id="WJNE01000016">
    <property type="protein sequence ID" value="MRG69427.1"/>
    <property type="molecule type" value="Genomic_DNA"/>
</dbReference>
<organism evidence="1 2">
    <name type="scientific">Limosilactobacillus reuteri</name>
    <name type="common">Lactobacillus reuteri</name>
    <dbReference type="NCBI Taxonomy" id="1598"/>
    <lineage>
        <taxon>Bacteria</taxon>
        <taxon>Bacillati</taxon>
        <taxon>Bacillota</taxon>
        <taxon>Bacilli</taxon>
        <taxon>Lactobacillales</taxon>
        <taxon>Lactobacillaceae</taxon>
        <taxon>Limosilactobacillus</taxon>
    </lineage>
</organism>
<gene>
    <name evidence="1" type="ORF">GIX83_06225</name>
</gene>